<dbReference type="EMBL" id="ML120353">
    <property type="protein sequence ID" value="RPB05405.1"/>
    <property type="molecule type" value="Genomic_DNA"/>
</dbReference>
<evidence type="ECO:0000313" key="1">
    <source>
        <dbReference type="EMBL" id="RPB05405.1"/>
    </source>
</evidence>
<reference evidence="1 2" key="1">
    <citation type="journal article" date="2018" name="Nat. Ecol. Evol.">
        <title>Pezizomycetes genomes reveal the molecular basis of ectomycorrhizal truffle lifestyle.</title>
        <authorList>
            <person name="Murat C."/>
            <person name="Payen T."/>
            <person name="Noel B."/>
            <person name="Kuo A."/>
            <person name="Morin E."/>
            <person name="Chen J."/>
            <person name="Kohler A."/>
            <person name="Krizsan K."/>
            <person name="Balestrini R."/>
            <person name="Da Silva C."/>
            <person name="Montanini B."/>
            <person name="Hainaut M."/>
            <person name="Levati E."/>
            <person name="Barry K.W."/>
            <person name="Belfiori B."/>
            <person name="Cichocki N."/>
            <person name="Clum A."/>
            <person name="Dockter R.B."/>
            <person name="Fauchery L."/>
            <person name="Guy J."/>
            <person name="Iotti M."/>
            <person name="Le Tacon F."/>
            <person name="Lindquist E.A."/>
            <person name="Lipzen A."/>
            <person name="Malagnac F."/>
            <person name="Mello A."/>
            <person name="Molinier V."/>
            <person name="Miyauchi S."/>
            <person name="Poulain J."/>
            <person name="Riccioni C."/>
            <person name="Rubini A."/>
            <person name="Sitrit Y."/>
            <person name="Splivallo R."/>
            <person name="Traeger S."/>
            <person name="Wang M."/>
            <person name="Zifcakova L."/>
            <person name="Wipf D."/>
            <person name="Zambonelli A."/>
            <person name="Paolocci F."/>
            <person name="Nowrousian M."/>
            <person name="Ottonello S."/>
            <person name="Baldrian P."/>
            <person name="Spatafora J.W."/>
            <person name="Henrissat B."/>
            <person name="Nagy L.G."/>
            <person name="Aury J.M."/>
            <person name="Wincker P."/>
            <person name="Grigoriev I.V."/>
            <person name="Bonfante P."/>
            <person name="Martin F.M."/>
        </authorList>
    </citation>
    <scope>NUCLEOTIDE SEQUENCE [LARGE SCALE GENOMIC DNA]</scope>
    <source>
        <strain evidence="1 2">120613-1</strain>
    </source>
</reference>
<evidence type="ECO:0000313" key="2">
    <source>
        <dbReference type="Proteomes" id="UP000276215"/>
    </source>
</evidence>
<name>A0A3N4KHQ8_9PEZI</name>
<sequence length="183" mass="20167">MRCAVLYYTMFVLLKSLEQGLYTPLTPLAVAAYITEIDIILEFVWHDDSTRALIQYSSTVLIKVPYSTCVQYVIVGLRQRVRPDWLVTGACQIPVSSHPATLEYCTVLRLIVGPNLGTAAMLKPVDLVQFSYSSTSAVTSSVSLWSVRQYRNRSGAVSVPTPTIKNAPPPARCSGFCVSTELD</sequence>
<proteinExistence type="predicted"/>
<gene>
    <name evidence="1" type="ORF">L873DRAFT_1839939</name>
</gene>
<organism evidence="1 2">
    <name type="scientific">Choiromyces venosus 120613-1</name>
    <dbReference type="NCBI Taxonomy" id="1336337"/>
    <lineage>
        <taxon>Eukaryota</taxon>
        <taxon>Fungi</taxon>
        <taxon>Dikarya</taxon>
        <taxon>Ascomycota</taxon>
        <taxon>Pezizomycotina</taxon>
        <taxon>Pezizomycetes</taxon>
        <taxon>Pezizales</taxon>
        <taxon>Tuberaceae</taxon>
        <taxon>Choiromyces</taxon>
    </lineage>
</organism>
<dbReference type="Proteomes" id="UP000276215">
    <property type="component" value="Unassembled WGS sequence"/>
</dbReference>
<accession>A0A3N4KHQ8</accession>
<protein>
    <submittedName>
        <fullName evidence="1">Uncharacterized protein</fullName>
    </submittedName>
</protein>
<dbReference type="AlphaFoldDB" id="A0A3N4KHQ8"/>
<keyword evidence="2" id="KW-1185">Reference proteome</keyword>